<keyword evidence="2" id="KW-1185">Reference proteome</keyword>
<dbReference type="EMBL" id="JAUTXU010000071">
    <property type="protein sequence ID" value="KAK3712102.1"/>
    <property type="molecule type" value="Genomic_DNA"/>
</dbReference>
<gene>
    <name evidence="1" type="ORF">LTR37_009193</name>
</gene>
<protein>
    <submittedName>
        <fullName evidence="1">Uncharacterized protein</fullName>
    </submittedName>
</protein>
<reference evidence="1" key="1">
    <citation type="submission" date="2023-07" db="EMBL/GenBank/DDBJ databases">
        <title>Black Yeasts Isolated from many extreme environments.</title>
        <authorList>
            <person name="Coleine C."/>
            <person name="Stajich J.E."/>
            <person name="Selbmann L."/>
        </authorList>
    </citation>
    <scope>NUCLEOTIDE SEQUENCE</scope>
    <source>
        <strain evidence="1">CCFEE 5714</strain>
    </source>
</reference>
<evidence type="ECO:0000313" key="2">
    <source>
        <dbReference type="Proteomes" id="UP001281147"/>
    </source>
</evidence>
<evidence type="ECO:0000313" key="1">
    <source>
        <dbReference type="EMBL" id="KAK3712102.1"/>
    </source>
</evidence>
<proteinExistence type="predicted"/>
<accession>A0ACC3N8I1</accession>
<sequence>MPRPNWSTILVTACCWSTASFAQETTTPATTTVAPSSAAASAPAASASASGTGNVTIDAVFRHWTGCTATEQYAIIDALDEASQILRSPGAREFDTKFYNHMNAVEYFGSPRDMKQLNQRGLLQEVRILGRPQAAVSDMP</sequence>
<name>A0ACC3N8I1_9PEZI</name>
<comment type="caution">
    <text evidence="1">The sequence shown here is derived from an EMBL/GenBank/DDBJ whole genome shotgun (WGS) entry which is preliminary data.</text>
</comment>
<organism evidence="1 2">
    <name type="scientific">Vermiconidia calcicola</name>
    <dbReference type="NCBI Taxonomy" id="1690605"/>
    <lineage>
        <taxon>Eukaryota</taxon>
        <taxon>Fungi</taxon>
        <taxon>Dikarya</taxon>
        <taxon>Ascomycota</taxon>
        <taxon>Pezizomycotina</taxon>
        <taxon>Dothideomycetes</taxon>
        <taxon>Dothideomycetidae</taxon>
        <taxon>Mycosphaerellales</taxon>
        <taxon>Extremaceae</taxon>
        <taxon>Vermiconidia</taxon>
    </lineage>
</organism>
<dbReference type="Proteomes" id="UP001281147">
    <property type="component" value="Unassembled WGS sequence"/>
</dbReference>